<protein>
    <recommendedName>
        <fullName evidence="4">Retrotransposon gag domain-containing protein</fullName>
    </recommendedName>
</protein>
<evidence type="ECO:0000313" key="3">
    <source>
        <dbReference type="Proteomes" id="UP000077051"/>
    </source>
</evidence>
<dbReference type="OrthoDB" id="2246324at2759"/>
<evidence type="ECO:0000313" key="2">
    <source>
        <dbReference type="EMBL" id="OAD04464.1"/>
    </source>
</evidence>
<reference evidence="2 3" key="1">
    <citation type="submission" date="2015-06" db="EMBL/GenBank/DDBJ databases">
        <title>Expansion of signal transduction pathways in fungi by whole-genome duplication.</title>
        <authorList>
            <consortium name="DOE Joint Genome Institute"/>
            <person name="Corrochano L.M."/>
            <person name="Kuo A."/>
            <person name="Marcet-Houben M."/>
            <person name="Polaino S."/>
            <person name="Salamov A."/>
            <person name="Villalobos J.M."/>
            <person name="Alvarez M.I."/>
            <person name="Avalos J."/>
            <person name="Benito E.P."/>
            <person name="Benoit I."/>
            <person name="Burger G."/>
            <person name="Camino L.P."/>
            <person name="Canovas D."/>
            <person name="Cerda-Olmedo E."/>
            <person name="Cheng J.-F."/>
            <person name="Dominguez A."/>
            <person name="Elias M."/>
            <person name="Eslava A.P."/>
            <person name="Glaser F."/>
            <person name="Grimwood J."/>
            <person name="Gutierrez G."/>
            <person name="Heitman J."/>
            <person name="Henrissat B."/>
            <person name="Iturriaga E.A."/>
            <person name="Lang B.F."/>
            <person name="Lavin J.L."/>
            <person name="Lee S."/>
            <person name="Li W."/>
            <person name="Lindquist E."/>
            <person name="Lopez-Garcia S."/>
            <person name="Luque E.M."/>
            <person name="Marcos A.T."/>
            <person name="Martin J."/>
            <person name="Mccluskey K."/>
            <person name="Medina H.R."/>
            <person name="Miralles-Duran A."/>
            <person name="Miyazaki A."/>
            <person name="Munoz-Torres E."/>
            <person name="Oguiza J.A."/>
            <person name="Ohm R."/>
            <person name="Olmedo M."/>
            <person name="Orejas M."/>
            <person name="Ortiz-Castellanos L."/>
            <person name="Pisabarro A.G."/>
            <person name="Rodriguez-Romero J."/>
            <person name="Ruiz-Herrera J."/>
            <person name="Ruiz-Vazquez R."/>
            <person name="Sanz C."/>
            <person name="Schackwitz W."/>
            <person name="Schmutz J."/>
            <person name="Shahriari M."/>
            <person name="Shelest E."/>
            <person name="Silva-Franco F."/>
            <person name="Soanes D."/>
            <person name="Syed K."/>
            <person name="Tagua V.G."/>
            <person name="Talbot N.J."/>
            <person name="Thon M."/>
            <person name="De Vries R.P."/>
            <person name="Wiebenga A."/>
            <person name="Yadav J.S."/>
            <person name="Braun E.L."/>
            <person name="Baker S."/>
            <person name="Garre V."/>
            <person name="Horwitz B."/>
            <person name="Torres-Martinez S."/>
            <person name="Idnurm A."/>
            <person name="Herrera-Estrella A."/>
            <person name="Gabaldon T."/>
            <person name="Grigoriev I.V."/>
        </authorList>
    </citation>
    <scope>NUCLEOTIDE SEQUENCE [LARGE SCALE GENOMIC DNA]</scope>
    <source>
        <strain evidence="2 3">CBS 277.49</strain>
    </source>
</reference>
<feature type="compositionally biased region" description="Polar residues" evidence="1">
    <location>
        <begin position="1"/>
        <end position="13"/>
    </location>
</feature>
<keyword evidence="3" id="KW-1185">Reference proteome</keyword>
<feature type="region of interest" description="Disordered" evidence="1">
    <location>
        <begin position="1"/>
        <end position="25"/>
    </location>
</feature>
<evidence type="ECO:0000256" key="1">
    <source>
        <dbReference type="SAM" id="MobiDB-lite"/>
    </source>
</evidence>
<gene>
    <name evidence="2" type="ORF">MUCCIDRAFT_161204</name>
</gene>
<evidence type="ECO:0008006" key="4">
    <source>
        <dbReference type="Google" id="ProtNLM"/>
    </source>
</evidence>
<proteinExistence type="predicted"/>
<name>A0A168M6P6_MUCCL</name>
<sequence length="247" mass="27788">MSTNNKQGPQNPISPGGNAMASSVLSSEHHIENEDVTMGESTVCQYVPQATATAPVRTWLDSTTTEARPQVHQETRPALVKRAMIKDLPKFKILSDDMKDSEDAFVSVNQYFKAFERTFRMQNVDLEHNRWRDNLANVIVIDHADWYADTIEQNTSISYAQAKAMIMDHIESPAKAINMFNKLVNLKQKTSEPAADFGKRFIRAANAAQCADSKFLARLYMNNLQPYLNLSVRTSLSNHLGISFCTN</sequence>
<dbReference type="VEuPathDB" id="FungiDB:MUCCIDRAFT_161204"/>
<dbReference type="AlphaFoldDB" id="A0A168M6P6"/>
<organism evidence="2 3">
    <name type="scientific">Mucor lusitanicus CBS 277.49</name>
    <dbReference type="NCBI Taxonomy" id="747725"/>
    <lineage>
        <taxon>Eukaryota</taxon>
        <taxon>Fungi</taxon>
        <taxon>Fungi incertae sedis</taxon>
        <taxon>Mucoromycota</taxon>
        <taxon>Mucoromycotina</taxon>
        <taxon>Mucoromycetes</taxon>
        <taxon>Mucorales</taxon>
        <taxon>Mucorineae</taxon>
        <taxon>Mucoraceae</taxon>
        <taxon>Mucor</taxon>
    </lineage>
</organism>
<dbReference type="STRING" id="747725.A0A168M6P6"/>
<dbReference type="EMBL" id="AMYB01000003">
    <property type="protein sequence ID" value="OAD04464.1"/>
    <property type="molecule type" value="Genomic_DNA"/>
</dbReference>
<accession>A0A168M6P6</accession>
<comment type="caution">
    <text evidence="2">The sequence shown here is derived from an EMBL/GenBank/DDBJ whole genome shotgun (WGS) entry which is preliminary data.</text>
</comment>
<dbReference type="Proteomes" id="UP000077051">
    <property type="component" value="Unassembled WGS sequence"/>
</dbReference>